<keyword evidence="3" id="KW-0804">Transcription</keyword>
<dbReference type="Gene3D" id="1.10.10.60">
    <property type="entry name" value="Homeodomain-like"/>
    <property type="match status" value="1"/>
</dbReference>
<dbReference type="GO" id="GO:0003700">
    <property type="term" value="F:DNA-binding transcription factor activity"/>
    <property type="evidence" value="ECO:0007669"/>
    <property type="project" value="InterPro"/>
</dbReference>
<dbReference type="PANTHER" id="PTHR46796:SF12">
    <property type="entry name" value="HTH-TYPE DNA-BINDING TRANSCRIPTIONAL ACTIVATOR EUTR"/>
    <property type="match status" value="1"/>
</dbReference>
<dbReference type="GO" id="GO:0043565">
    <property type="term" value="F:sequence-specific DNA binding"/>
    <property type="evidence" value="ECO:0007669"/>
    <property type="project" value="InterPro"/>
</dbReference>
<keyword evidence="7" id="KW-1185">Reference proteome</keyword>
<dbReference type="InterPro" id="IPR050204">
    <property type="entry name" value="AraC_XylS_family_regulators"/>
</dbReference>
<dbReference type="PROSITE" id="PS01124">
    <property type="entry name" value="HTH_ARAC_FAMILY_2"/>
    <property type="match status" value="1"/>
</dbReference>
<keyword evidence="1" id="KW-0805">Transcription regulation</keyword>
<evidence type="ECO:0000313" key="8">
    <source>
        <dbReference type="Proteomes" id="UP001218364"/>
    </source>
</evidence>
<proteinExistence type="predicted"/>
<organism evidence="5 7">
    <name type="scientific">Phaeobacter gallaeciensis</name>
    <dbReference type="NCBI Taxonomy" id="60890"/>
    <lineage>
        <taxon>Bacteria</taxon>
        <taxon>Pseudomonadati</taxon>
        <taxon>Pseudomonadota</taxon>
        <taxon>Alphaproteobacteria</taxon>
        <taxon>Rhodobacterales</taxon>
        <taxon>Roseobacteraceae</taxon>
        <taxon>Phaeobacter</taxon>
    </lineage>
</organism>
<evidence type="ECO:0000256" key="2">
    <source>
        <dbReference type="ARBA" id="ARBA00023125"/>
    </source>
</evidence>
<dbReference type="OrthoDB" id="9802263at2"/>
<dbReference type="Pfam" id="PF14525">
    <property type="entry name" value="AraC_binding_2"/>
    <property type="match status" value="1"/>
</dbReference>
<evidence type="ECO:0000313" key="6">
    <source>
        <dbReference type="EMBL" id="MDE4165346.1"/>
    </source>
</evidence>
<dbReference type="EMBL" id="JARCJK010000002">
    <property type="protein sequence ID" value="MDE4165346.1"/>
    <property type="molecule type" value="Genomic_DNA"/>
</dbReference>
<sequence length="355" mass="39409">MPGPQETFREPAVPLARFARFRTHDLDEAREAVGRIFCPHQLNTIGKAPFQARHHHVPGERVSLNYIEYGAKTQIVPGCLDQFYLVQIPVSGSAAIVNGADRYTSDAGRAAVLNPHRETTMIWEEGCKQLLLQISRRALTAHANANLGLTTDQPIAFEGALDLTSAAGTRLLRLVHLLVADAEQARDPALSPSAPFPAPSAVSANPSPLLTHYMENTVMTGLLEAHRHNYSGQLRRVTSSVIPGHVRRAQAYMLANLDRPLDIDEIAAYAGVSARNLQLGFKRFLSMAPMAYLRDIRLQRAHEDLLQGRREASVTEVAERWGMTHLGRFSQYYKTRYGCTPQETLKNARARDFLG</sequence>
<dbReference type="InterPro" id="IPR018060">
    <property type="entry name" value="HTH_AraC"/>
</dbReference>
<accession>A0A1B0ZUJ8</accession>
<dbReference type="SUPFAM" id="SSF46689">
    <property type="entry name" value="Homeodomain-like"/>
    <property type="match status" value="2"/>
</dbReference>
<evidence type="ECO:0000256" key="3">
    <source>
        <dbReference type="ARBA" id="ARBA00023163"/>
    </source>
</evidence>
<gene>
    <name evidence="5" type="ORF">JL2886_02997</name>
    <name evidence="6" type="ORF">PXK24_06550</name>
</gene>
<dbReference type="InterPro" id="IPR035418">
    <property type="entry name" value="AraC-bd_2"/>
</dbReference>
<keyword evidence="2" id="KW-0238">DNA-binding</keyword>
<protein>
    <submittedName>
        <fullName evidence="6">AraC family transcriptional regulator</fullName>
    </submittedName>
</protein>
<reference evidence="6 8" key="2">
    <citation type="submission" date="2023-02" db="EMBL/GenBank/DDBJ databases">
        <title>Population genomics of bacteria associated with diatom.</title>
        <authorList>
            <person name="Xie J."/>
            <person name="Wang H."/>
        </authorList>
    </citation>
    <scope>NUCLEOTIDE SEQUENCE [LARGE SCALE GENOMIC DNA]</scope>
    <source>
        <strain evidence="6 8">PT47_8</strain>
    </source>
</reference>
<dbReference type="EMBL" id="CP015124">
    <property type="protein sequence ID" value="ANP37883.1"/>
    <property type="molecule type" value="Genomic_DNA"/>
</dbReference>
<dbReference type="RefSeq" id="WP_065272637.1">
    <property type="nucleotide sequence ID" value="NZ_CP015124.1"/>
</dbReference>
<dbReference type="InterPro" id="IPR009057">
    <property type="entry name" value="Homeodomain-like_sf"/>
</dbReference>
<evidence type="ECO:0000259" key="4">
    <source>
        <dbReference type="PROSITE" id="PS01124"/>
    </source>
</evidence>
<name>A0A1B0ZUJ8_9RHOB</name>
<dbReference type="AlphaFoldDB" id="A0A1B0ZUJ8"/>
<dbReference type="Pfam" id="PF12833">
    <property type="entry name" value="HTH_18"/>
    <property type="match status" value="1"/>
</dbReference>
<evidence type="ECO:0000313" key="7">
    <source>
        <dbReference type="Proteomes" id="UP000092565"/>
    </source>
</evidence>
<dbReference type="SMART" id="SM00342">
    <property type="entry name" value="HTH_ARAC"/>
    <property type="match status" value="1"/>
</dbReference>
<evidence type="ECO:0000313" key="5">
    <source>
        <dbReference type="EMBL" id="ANP37883.1"/>
    </source>
</evidence>
<dbReference type="Proteomes" id="UP000092565">
    <property type="component" value="Chromosome"/>
</dbReference>
<dbReference type="PANTHER" id="PTHR46796">
    <property type="entry name" value="HTH-TYPE TRANSCRIPTIONAL ACTIVATOR RHAS-RELATED"/>
    <property type="match status" value="1"/>
</dbReference>
<evidence type="ECO:0000256" key="1">
    <source>
        <dbReference type="ARBA" id="ARBA00023015"/>
    </source>
</evidence>
<feature type="domain" description="HTH araC/xylS-type" evidence="4">
    <location>
        <begin position="247"/>
        <end position="347"/>
    </location>
</feature>
<dbReference type="InterPro" id="IPR018062">
    <property type="entry name" value="HTH_AraC-typ_CS"/>
</dbReference>
<reference evidence="5 7" key="1">
    <citation type="submission" date="2016-04" db="EMBL/GenBank/DDBJ databases">
        <authorList>
            <person name="Evans L.H."/>
            <person name="Alamgir A."/>
            <person name="Owens N."/>
            <person name="Weber N.D."/>
            <person name="Virtaneva K."/>
            <person name="Barbian K."/>
            <person name="Babar A."/>
            <person name="Rosenke K."/>
        </authorList>
    </citation>
    <scope>NUCLEOTIDE SEQUENCE [LARGE SCALE GENOMIC DNA]</scope>
    <source>
        <strain evidence="5 7">JL2886</strain>
    </source>
</reference>
<dbReference type="PROSITE" id="PS00041">
    <property type="entry name" value="HTH_ARAC_FAMILY_1"/>
    <property type="match status" value="1"/>
</dbReference>
<dbReference type="Proteomes" id="UP001218364">
    <property type="component" value="Unassembled WGS sequence"/>
</dbReference>